<feature type="compositionally biased region" description="Low complexity" evidence="5">
    <location>
        <begin position="238"/>
        <end position="280"/>
    </location>
</feature>
<reference evidence="9" key="1">
    <citation type="submission" date="2016-10" db="EMBL/GenBank/DDBJ databases">
        <authorList>
            <person name="Varghese N."/>
        </authorList>
    </citation>
    <scope>NUCLEOTIDE SEQUENCE [LARGE SCALE GENOMIC DNA]</scope>
    <source>
        <strain evidence="9">DSM 20639</strain>
    </source>
</reference>
<evidence type="ECO:0000259" key="7">
    <source>
        <dbReference type="PROSITE" id="PS51194"/>
    </source>
</evidence>
<sequence>MATHQIHEMKKAEEKPVANQSLLIKDYVEGYAARGITLDDFQVEACQALARGRDVLVCAPTGSGKTVIAHCAVYLALAAEKRCVYTAPIKALSNQKYAELKETLGAEHVGLLTGDQAINREAQIIVVTTEVLRNMLLHADPEIEDFGYAILDEVHYLADPDRGPVWEETILSLPEHIRLASLSATIANAEELASWMRSVRGPTELIVSETRPVPLEQYVSTGTRLLPLYAKGTAPRLAGGTAAADAPTDTSADASTGDSPGDSTGESTDASAPAAAAETPQPSNALVSSLGQRRRAGERPRRLEARDRRRIISMLEERGMLPAIEFIFSRKGCDAAVEALVRRDITLTTPHEQSEIRAAARELRASLSESDLQAVGFDRAVRALIRGYGAHHAGVYPPLKELTEKLMERGLLRIVYATGTLALGIDMPVRSVVLEELHRWNGSEFVDLTATEYTQLIGRAGRRGKDKVGYAVVVANADTDPYHLADLGSGKVEPLLSAFQTSYNTVVNLLADRSYAAARDLVNRSFAQYQRNAELGGVVARMERIRRRIAEEEKKLHCDCGDLAEYMRLRSRLGRARKAARRKAKREYQERIYDSFEQVRPGMVYAYSLQTELFYGVVTSSDGLRARVVDWDGNMYWLYAEDLASEMRPIEPITMPHGLSMRDPVARDQVADSILDIVAERADLGIDRDLLLSWSRYAPPRDVRVAHHPCASCPRLGVHMREGQELLSLHTAHEQLNRIAQGYEDSAGRDFDATAQVLLELGVLQRDTEAESTPGEQTGQKVRLGIGAERLREIHAEGDLLIYSCLLALPEKCLDPAGMAGWASMFLGDDRLGLYPPRTRELFDLARVARREADHLRAVEERHGISRTPDITPGCADAFAAWAGGASLQTCLDMSRLPVGDFVGAARRLIDLLGQLMIAGKDTWVADIAHRAREAVRRRELM</sequence>
<evidence type="ECO:0000256" key="2">
    <source>
        <dbReference type="ARBA" id="ARBA00022801"/>
    </source>
</evidence>
<dbReference type="GO" id="GO:0070478">
    <property type="term" value="P:nuclear-transcribed mRNA catabolic process, 3'-5' exonucleolytic nonsense-mediated decay"/>
    <property type="evidence" value="ECO:0007669"/>
    <property type="project" value="TreeGrafter"/>
</dbReference>
<dbReference type="PANTHER" id="PTHR12131:SF1">
    <property type="entry name" value="ATP-DEPENDENT RNA HELICASE SUPV3L1, MITOCHONDRIAL-RELATED"/>
    <property type="match status" value="1"/>
</dbReference>
<evidence type="ECO:0000256" key="5">
    <source>
        <dbReference type="SAM" id="MobiDB-lite"/>
    </source>
</evidence>
<dbReference type="PROSITE" id="PS51192">
    <property type="entry name" value="HELICASE_ATP_BIND_1"/>
    <property type="match status" value="1"/>
</dbReference>
<dbReference type="SMART" id="SM00490">
    <property type="entry name" value="HELICc"/>
    <property type="match status" value="1"/>
</dbReference>
<dbReference type="InterPro" id="IPR001650">
    <property type="entry name" value="Helicase_C-like"/>
</dbReference>
<evidence type="ECO:0000313" key="9">
    <source>
        <dbReference type="Proteomes" id="UP000182744"/>
    </source>
</evidence>
<evidence type="ECO:0000256" key="1">
    <source>
        <dbReference type="ARBA" id="ARBA00022741"/>
    </source>
</evidence>
<dbReference type="GO" id="GO:0005524">
    <property type="term" value="F:ATP binding"/>
    <property type="evidence" value="ECO:0007669"/>
    <property type="project" value="UniProtKB-KW"/>
</dbReference>
<dbReference type="AlphaFoldDB" id="A0A1G7C0X8"/>
<evidence type="ECO:0000256" key="4">
    <source>
        <dbReference type="ARBA" id="ARBA00022840"/>
    </source>
</evidence>
<keyword evidence="9" id="KW-1185">Reference proteome</keyword>
<feature type="region of interest" description="Disordered" evidence="5">
    <location>
        <begin position="238"/>
        <end position="303"/>
    </location>
</feature>
<dbReference type="PROSITE" id="PS51194">
    <property type="entry name" value="HELICASE_CTER"/>
    <property type="match status" value="1"/>
</dbReference>
<keyword evidence="1" id="KW-0547">Nucleotide-binding</keyword>
<evidence type="ECO:0000313" key="8">
    <source>
        <dbReference type="EMBL" id="SDE32971.1"/>
    </source>
</evidence>
<dbReference type="Proteomes" id="UP000182744">
    <property type="component" value="Unassembled WGS sequence"/>
</dbReference>
<dbReference type="SUPFAM" id="SSF52540">
    <property type="entry name" value="P-loop containing nucleoside triphosphate hydrolases"/>
    <property type="match status" value="1"/>
</dbReference>
<dbReference type="SMART" id="SM01142">
    <property type="entry name" value="DSHCT"/>
    <property type="match status" value="1"/>
</dbReference>
<evidence type="ECO:0000259" key="6">
    <source>
        <dbReference type="PROSITE" id="PS51192"/>
    </source>
</evidence>
<dbReference type="InterPro" id="IPR011545">
    <property type="entry name" value="DEAD/DEAH_box_helicase_dom"/>
</dbReference>
<feature type="domain" description="Helicase ATP-binding" evidence="6">
    <location>
        <begin position="46"/>
        <end position="204"/>
    </location>
</feature>
<dbReference type="InterPro" id="IPR050699">
    <property type="entry name" value="RNA-DNA_Helicase"/>
</dbReference>
<proteinExistence type="predicted"/>
<keyword evidence="4" id="KW-0067">ATP-binding</keyword>
<keyword evidence="3 8" id="KW-0347">Helicase</keyword>
<dbReference type="InterPro" id="IPR027417">
    <property type="entry name" value="P-loop_NTPase"/>
</dbReference>
<dbReference type="EMBL" id="FNAU01000006">
    <property type="protein sequence ID" value="SDE32971.1"/>
    <property type="molecule type" value="Genomic_DNA"/>
</dbReference>
<protein>
    <submittedName>
        <fullName evidence="8">ATP-dependent RNA helicase HelY</fullName>
    </submittedName>
</protein>
<keyword evidence="2" id="KW-0378">Hydrolase</keyword>
<dbReference type="Pfam" id="PF08148">
    <property type="entry name" value="DSHCT"/>
    <property type="match status" value="1"/>
</dbReference>
<dbReference type="InterPro" id="IPR014001">
    <property type="entry name" value="Helicase_ATP-bd"/>
</dbReference>
<dbReference type="Pfam" id="PF00270">
    <property type="entry name" value="DEAD"/>
    <property type="match status" value="1"/>
</dbReference>
<dbReference type="PANTHER" id="PTHR12131">
    <property type="entry name" value="ATP-DEPENDENT RNA AND DNA HELICASE"/>
    <property type="match status" value="1"/>
</dbReference>
<feature type="domain" description="Helicase C-terminal" evidence="7">
    <location>
        <begin position="307"/>
        <end position="514"/>
    </location>
</feature>
<dbReference type="SMART" id="SM00487">
    <property type="entry name" value="DEXDc"/>
    <property type="match status" value="1"/>
</dbReference>
<dbReference type="Gene3D" id="3.40.50.300">
    <property type="entry name" value="P-loop containing nucleotide triphosphate hydrolases"/>
    <property type="match status" value="2"/>
</dbReference>
<gene>
    <name evidence="8" type="ORF">SAMN05421878_10664</name>
</gene>
<dbReference type="Gene3D" id="1.10.3380.30">
    <property type="match status" value="1"/>
</dbReference>
<evidence type="ECO:0000256" key="3">
    <source>
        <dbReference type="ARBA" id="ARBA00022806"/>
    </source>
</evidence>
<dbReference type="GO" id="GO:0004386">
    <property type="term" value="F:helicase activity"/>
    <property type="evidence" value="ECO:0007669"/>
    <property type="project" value="UniProtKB-KW"/>
</dbReference>
<dbReference type="GO" id="GO:0055087">
    <property type="term" value="C:Ski complex"/>
    <property type="evidence" value="ECO:0007669"/>
    <property type="project" value="TreeGrafter"/>
</dbReference>
<dbReference type="GO" id="GO:0016787">
    <property type="term" value="F:hydrolase activity"/>
    <property type="evidence" value="ECO:0007669"/>
    <property type="project" value="UniProtKB-KW"/>
</dbReference>
<organism evidence="8 9">
    <name type="scientific">Actinobaculum suis</name>
    <dbReference type="NCBI Taxonomy" id="1657"/>
    <lineage>
        <taxon>Bacteria</taxon>
        <taxon>Bacillati</taxon>
        <taxon>Actinomycetota</taxon>
        <taxon>Actinomycetes</taxon>
        <taxon>Actinomycetales</taxon>
        <taxon>Actinomycetaceae</taxon>
        <taxon>Actinobaculum</taxon>
    </lineage>
</organism>
<dbReference type="InterPro" id="IPR012961">
    <property type="entry name" value="Ski2/MTR4_C"/>
</dbReference>
<dbReference type="GO" id="GO:0003676">
    <property type="term" value="F:nucleic acid binding"/>
    <property type="evidence" value="ECO:0007669"/>
    <property type="project" value="InterPro"/>
</dbReference>
<accession>A0A1G7C0X8</accession>
<name>A0A1G7C0X8_9ACTO</name>